<evidence type="ECO:0000256" key="1">
    <source>
        <dbReference type="SAM" id="MobiDB-lite"/>
    </source>
</evidence>
<accession>A0AAD8J1W3</accession>
<feature type="compositionally biased region" description="Polar residues" evidence="1">
    <location>
        <begin position="1"/>
        <end position="11"/>
    </location>
</feature>
<evidence type="ECO:0000313" key="2">
    <source>
        <dbReference type="EMBL" id="KAK1396157.1"/>
    </source>
</evidence>
<proteinExistence type="predicted"/>
<dbReference type="Proteomes" id="UP001237642">
    <property type="component" value="Unassembled WGS sequence"/>
</dbReference>
<name>A0AAD8J1W3_9APIA</name>
<organism evidence="2 3">
    <name type="scientific">Heracleum sosnowskyi</name>
    <dbReference type="NCBI Taxonomy" id="360622"/>
    <lineage>
        <taxon>Eukaryota</taxon>
        <taxon>Viridiplantae</taxon>
        <taxon>Streptophyta</taxon>
        <taxon>Embryophyta</taxon>
        <taxon>Tracheophyta</taxon>
        <taxon>Spermatophyta</taxon>
        <taxon>Magnoliopsida</taxon>
        <taxon>eudicotyledons</taxon>
        <taxon>Gunneridae</taxon>
        <taxon>Pentapetalae</taxon>
        <taxon>asterids</taxon>
        <taxon>campanulids</taxon>
        <taxon>Apiales</taxon>
        <taxon>Apiaceae</taxon>
        <taxon>Apioideae</taxon>
        <taxon>apioid superclade</taxon>
        <taxon>Tordylieae</taxon>
        <taxon>Tordyliinae</taxon>
        <taxon>Heracleum</taxon>
    </lineage>
</organism>
<reference evidence="2" key="2">
    <citation type="submission" date="2023-05" db="EMBL/GenBank/DDBJ databases">
        <authorList>
            <person name="Schelkunov M.I."/>
        </authorList>
    </citation>
    <scope>NUCLEOTIDE SEQUENCE</scope>
    <source>
        <strain evidence="2">Hsosn_3</strain>
        <tissue evidence="2">Leaf</tissue>
    </source>
</reference>
<dbReference type="AlphaFoldDB" id="A0AAD8J1W3"/>
<dbReference type="EMBL" id="JAUIZM010000002">
    <property type="protein sequence ID" value="KAK1396157.1"/>
    <property type="molecule type" value="Genomic_DNA"/>
</dbReference>
<keyword evidence="3" id="KW-1185">Reference proteome</keyword>
<sequence>MLKTGMVTSRENMADAISSDKLQQGENLDVFHDRMSNQKGTPPSVKHEKQEPGKLQQRQNLFESVMLQVSQKSSINQVKPEKELNYLNPLQSLNDVTNASQSNQDESLHETEPIILCQKHSFDSATRTFESCQEGSSLSI</sequence>
<comment type="caution">
    <text evidence="2">The sequence shown here is derived from an EMBL/GenBank/DDBJ whole genome shotgun (WGS) entry which is preliminary data.</text>
</comment>
<gene>
    <name evidence="2" type="ORF">POM88_006020</name>
</gene>
<protein>
    <submittedName>
        <fullName evidence="2">Uncharacterized protein</fullName>
    </submittedName>
</protein>
<reference evidence="2" key="1">
    <citation type="submission" date="2023-02" db="EMBL/GenBank/DDBJ databases">
        <title>Genome of toxic invasive species Heracleum sosnowskyi carries increased number of genes despite the absence of recent whole-genome duplications.</title>
        <authorList>
            <person name="Schelkunov M."/>
            <person name="Shtratnikova V."/>
            <person name="Makarenko M."/>
            <person name="Klepikova A."/>
            <person name="Omelchenko D."/>
            <person name="Novikova G."/>
            <person name="Obukhova E."/>
            <person name="Bogdanov V."/>
            <person name="Penin A."/>
            <person name="Logacheva M."/>
        </authorList>
    </citation>
    <scope>NUCLEOTIDE SEQUENCE</scope>
    <source>
        <strain evidence="2">Hsosn_3</strain>
        <tissue evidence="2">Leaf</tissue>
    </source>
</reference>
<feature type="region of interest" description="Disordered" evidence="1">
    <location>
        <begin position="1"/>
        <end position="55"/>
    </location>
</feature>
<evidence type="ECO:0000313" key="3">
    <source>
        <dbReference type="Proteomes" id="UP001237642"/>
    </source>
</evidence>